<evidence type="ECO:0000256" key="5">
    <source>
        <dbReference type="ARBA" id="ARBA00023002"/>
    </source>
</evidence>
<protein>
    <submittedName>
        <fullName evidence="8">FAD-binding domain-containing protein</fullName>
    </submittedName>
</protein>
<sequence length="502" mass="54734">MKIRYSISLLVAGVVSTLLDAEFFSIPSPGTDITAFLGPRLSSNAAIILPNQPNWANASARWQGYSIPTYQAVVEVSTEKDIQQTILFANNHSIPFIAIGGGHGYTTTMGRMKNGIGISLKRMKTIELDKNNNTAHFGPGLTNGEVLRGLEALGKRTATGNCECAGLGGLLLGGGKGLLQGRFGLVADNLVEARVVLANGSAITASINSNTDLFWALKGAGHNFGIVSEFHQRIYSSEPEEKWVVTESFFTQDKLEILVQIMNGLLDNGKTPYPVGLATFLGFMRSPERDSTKAVLRLLLIHPGSKKEAARLLQPFDSITPISRQTSVTKYTGVVKIIGVSDDGPGCRPPGARHSLPISLLSYNVDAMREAYTIFNNYTAQHEELSKSAVLFEGYSTQAVRAVAEESTAVSDRQFNILVGNFVHHSAAAIVAVEPAYLYGRKIRDVLFAGSGLGRLPAYVNYAYGDETVEQIYGDGWRMEKLRRLKKEYDPSERFNFYNPIV</sequence>
<dbReference type="Proteomes" id="UP000799302">
    <property type="component" value="Unassembled WGS sequence"/>
</dbReference>
<dbReference type="SUPFAM" id="SSF56176">
    <property type="entry name" value="FAD-binding/transporter-associated domain-like"/>
    <property type="match status" value="1"/>
</dbReference>
<proteinExistence type="inferred from homology"/>
<dbReference type="Pfam" id="PF08031">
    <property type="entry name" value="BBE"/>
    <property type="match status" value="1"/>
</dbReference>
<dbReference type="PROSITE" id="PS51387">
    <property type="entry name" value="FAD_PCMH"/>
    <property type="match status" value="1"/>
</dbReference>
<comment type="cofactor">
    <cofactor evidence="1">
        <name>FAD</name>
        <dbReference type="ChEBI" id="CHEBI:57692"/>
    </cofactor>
</comment>
<dbReference type="EMBL" id="MU004240">
    <property type="protein sequence ID" value="KAF2665772.1"/>
    <property type="molecule type" value="Genomic_DNA"/>
</dbReference>
<keyword evidence="3" id="KW-0285">Flavoprotein</keyword>
<dbReference type="OrthoDB" id="9996127at2759"/>
<evidence type="ECO:0000256" key="4">
    <source>
        <dbReference type="ARBA" id="ARBA00022827"/>
    </source>
</evidence>
<evidence type="ECO:0000259" key="7">
    <source>
        <dbReference type="PROSITE" id="PS51387"/>
    </source>
</evidence>
<dbReference type="PANTHER" id="PTHR42973">
    <property type="entry name" value="BINDING OXIDOREDUCTASE, PUTATIVE (AFU_ORTHOLOGUE AFUA_1G17690)-RELATED"/>
    <property type="match status" value="1"/>
</dbReference>
<dbReference type="AlphaFoldDB" id="A0A6A6U0Y8"/>
<evidence type="ECO:0000256" key="1">
    <source>
        <dbReference type="ARBA" id="ARBA00001974"/>
    </source>
</evidence>
<feature type="signal peptide" evidence="6">
    <location>
        <begin position="1"/>
        <end position="21"/>
    </location>
</feature>
<evidence type="ECO:0000256" key="2">
    <source>
        <dbReference type="ARBA" id="ARBA00005466"/>
    </source>
</evidence>
<dbReference type="Gene3D" id="3.40.462.20">
    <property type="match status" value="1"/>
</dbReference>
<evidence type="ECO:0000256" key="3">
    <source>
        <dbReference type="ARBA" id="ARBA00022630"/>
    </source>
</evidence>
<accession>A0A6A6U0Y8</accession>
<evidence type="ECO:0000313" key="9">
    <source>
        <dbReference type="Proteomes" id="UP000799302"/>
    </source>
</evidence>
<dbReference type="InterPro" id="IPR016166">
    <property type="entry name" value="FAD-bd_PCMH"/>
</dbReference>
<evidence type="ECO:0000256" key="6">
    <source>
        <dbReference type="SAM" id="SignalP"/>
    </source>
</evidence>
<reference evidence="8" key="1">
    <citation type="journal article" date="2020" name="Stud. Mycol.">
        <title>101 Dothideomycetes genomes: a test case for predicting lifestyles and emergence of pathogens.</title>
        <authorList>
            <person name="Haridas S."/>
            <person name="Albert R."/>
            <person name="Binder M."/>
            <person name="Bloem J."/>
            <person name="Labutti K."/>
            <person name="Salamov A."/>
            <person name="Andreopoulos B."/>
            <person name="Baker S."/>
            <person name="Barry K."/>
            <person name="Bills G."/>
            <person name="Bluhm B."/>
            <person name="Cannon C."/>
            <person name="Castanera R."/>
            <person name="Culley D."/>
            <person name="Daum C."/>
            <person name="Ezra D."/>
            <person name="Gonzalez J."/>
            <person name="Henrissat B."/>
            <person name="Kuo A."/>
            <person name="Liang C."/>
            <person name="Lipzen A."/>
            <person name="Lutzoni F."/>
            <person name="Magnuson J."/>
            <person name="Mondo S."/>
            <person name="Nolan M."/>
            <person name="Ohm R."/>
            <person name="Pangilinan J."/>
            <person name="Park H.-J."/>
            <person name="Ramirez L."/>
            <person name="Alfaro M."/>
            <person name="Sun H."/>
            <person name="Tritt A."/>
            <person name="Yoshinaga Y."/>
            <person name="Zwiers L.-H."/>
            <person name="Turgeon B."/>
            <person name="Goodwin S."/>
            <person name="Spatafora J."/>
            <person name="Crous P."/>
            <person name="Grigoriev I."/>
        </authorList>
    </citation>
    <scope>NUCLEOTIDE SEQUENCE</scope>
    <source>
        <strain evidence="8">CBS 115976</strain>
    </source>
</reference>
<dbReference type="GO" id="GO:0071949">
    <property type="term" value="F:FAD binding"/>
    <property type="evidence" value="ECO:0007669"/>
    <property type="project" value="InterPro"/>
</dbReference>
<comment type="similarity">
    <text evidence="2">Belongs to the oxygen-dependent FAD-linked oxidoreductase family.</text>
</comment>
<dbReference type="InterPro" id="IPR006094">
    <property type="entry name" value="Oxid_FAD_bind_N"/>
</dbReference>
<keyword evidence="4" id="KW-0274">FAD</keyword>
<feature type="chain" id="PRO_5025332349" evidence="6">
    <location>
        <begin position="22"/>
        <end position="502"/>
    </location>
</feature>
<dbReference type="InterPro" id="IPR012951">
    <property type="entry name" value="BBE"/>
</dbReference>
<dbReference type="PANTHER" id="PTHR42973:SF9">
    <property type="entry name" value="FAD-BINDING PCMH-TYPE DOMAIN-CONTAINING PROTEIN-RELATED"/>
    <property type="match status" value="1"/>
</dbReference>
<name>A0A6A6U0Y8_9PEZI</name>
<evidence type="ECO:0000313" key="8">
    <source>
        <dbReference type="EMBL" id="KAF2665772.1"/>
    </source>
</evidence>
<feature type="domain" description="FAD-binding PCMH-type" evidence="7">
    <location>
        <begin position="66"/>
        <end position="237"/>
    </location>
</feature>
<dbReference type="InterPro" id="IPR050416">
    <property type="entry name" value="FAD-linked_Oxidoreductase"/>
</dbReference>
<gene>
    <name evidence="8" type="ORF">BT63DRAFT_75270</name>
</gene>
<keyword evidence="6" id="KW-0732">Signal</keyword>
<dbReference type="GO" id="GO:0016491">
    <property type="term" value="F:oxidoreductase activity"/>
    <property type="evidence" value="ECO:0007669"/>
    <property type="project" value="UniProtKB-KW"/>
</dbReference>
<dbReference type="InterPro" id="IPR036318">
    <property type="entry name" value="FAD-bd_PCMH-like_sf"/>
</dbReference>
<organism evidence="8 9">
    <name type="scientific">Microthyrium microscopicum</name>
    <dbReference type="NCBI Taxonomy" id="703497"/>
    <lineage>
        <taxon>Eukaryota</taxon>
        <taxon>Fungi</taxon>
        <taxon>Dikarya</taxon>
        <taxon>Ascomycota</taxon>
        <taxon>Pezizomycotina</taxon>
        <taxon>Dothideomycetes</taxon>
        <taxon>Dothideomycetes incertae sedis</taxon>
        <taxon>Microthyriales</taxon>
        <taxon>Microthyriaceae</taxon>
        <taxon>Microthyrium</taxon>
    </lineage>
</organism>
<keyword evidence="5" id="KW-0560">Oxidoreductase</keyword>
<keyword evidence="9" id="KW-1185">Reference proteome</keyword>
<dbReference type="Pfam" id="PF01565">
    <property type="entry name" value="FAD_binding_4"/>
    <property type="match status" value="1"/>
</dbReference>
<dbReference type="InterPro" id="IPR016169">
    <property type="entry name" value="FAD-bd_PCMH_sub2"/>
</dbReference>
<dbReference type="Gene3D" id="3.30.465.10">
    <property type="match status" value="1"/>
</dbReference>